<dbReference type="RefSeq" id="WP_345220578.1">
    <property type="nucleotide sequence ID" value="NZ_BAABHA010000001.1"/>
</dbReference>
<dbReference type="SUPFAM" id="SSF48452">
    <property type="entry name" value="TPR-like"/>
    <property type="match status" value="1"/>
</dbReference>
<dbReference type="PANTHER" id="PTHR44858:SF1">
    <property type="entry name" value="UDP-N-ACETYLGLUCOSAMINE--PEPTIDE N-ACETYLGLUCOSAMINYLTRANSFERASE SPINDLY-RELATED"/>
    <property type="match status" value="1"/>
</dbReference>
<name>A0ABP8ITR5_9BACT</name>
<gene>
    <name evidence="5" type="ORF">GCM10023186_02180</name>
</gene>
<dbReference type="SMART" id="SM00028">
    <property type="entry name" value="TPR"/>
    <property type="match status" value="6"/>
</dbReference>
<keyword evidence="2 3" id="KW-0802">TPR repeat</keyword>
<feature type="transmembrane region" description="Helical" evidence="4">
    <location>
        <begin position="354"/>
        <end position="374"/>
    </location>
</feature>
<keyword evidence="6" id="KW-1185">Reference proteome</keyword>
<dbReference type="EMBL" id="BAABHA010000001">
    <property type="protein sequence ID" value="GAA4372540.1"/>
    <property type="molecule type" value="Genomic_DNA"/>
</dbReference>
<dbReference type="InterPro" id="IPR011990">
    <property type="entry name" value="TPR-like_helical_dom_sf"/>
</dbReference>
<evidence type="ECO:0008006" key="7">
    <source>
        <dbReference type="Google" id="ProtNLM"/>
    </source>
</evidence>
<dbReference type="PROSITE" id="PS50005">
    <property type="entry name" value="TPR"/>
    <property type="match status" value="1"/>
</dbReference>
<keyword evidence="1" id="KW-0677">Repeat</keyword>
<evidence type="ECO:0000256" key="4">
    <source>
        <dbReference type="SAM" id="Phobius"/>
    </source>
</evidence>
<keyword evidence="4" id="KW-1133">Transmembrane helix</keyword>
<proteinExistence type="predicted"/>
<dbReference type="Proteomes" id="UP001500454">
    <property type="component" value="Unassembled WGS sequence"/>
</dbReference>
<keyword evidence="4" id="KW-0812">Transmembrane</keyword>
<dbReference type="Pfam" id="PF07719">
    <property type="entry name" value="TPR_2"/>
    <property type="match status" value="1"/>
</dbReference>
<sequence length="400" mass="44651">MSAATTDRVSLLLQQKRPDLAEQEARRLLQHDPEDAYTHGLLAMSLLELKRPVEAQEAAQMAVALEPAYDFGFYLLSLAHVQQHRPQQAMAAIEEALSIDPEDANYHHLLGQLRFQQNHLRAALQAAETGLASDPTHVDCLGLRARCLARLGRRDEASADFAEALRYGPTDTGTHADLGWVALERGRAKEAAQHFREALRLNPTSEYAREGLVASLKARFWLYNGFFRFMTWTQTLSNGTRTALFIGMFVLARLVPALLPLYLAFVGMSWFAEPLFNTLLRFSRDGRLALSAEDTQHSNIFTALVISGVTALSVHAWAWAYEPLEMMGMVLLGLLFPVAGTYRQVVPHLRRRSMWFGVALAVVGLLAVALMALGSGWHHTFIMIFLFGTLAYIWGFALQS</sequence>
<dbReference type="PANTHER" id="PTHR44858">
    <property type="entry name" value="TETRATRICOPEPTIDE REPEAT PROTEIN 6"/>
    <property type="match status" value="1"/>
</dbReference>
<dbReference type="Gene3D" id="1.25.40.10">
    <property type="entry name" value="Tetratricopeptide repeat domain"/>
    <property type="match status" value="1"/>
</dbReference>
<feature type="transmembrane region" description="Helical" evidence="4">
    <location>
        <begin position="261"/>
        <end position="280"/>
    </location>
</feature>
<evidence type="ECO:0000256" key="1">
    <source>
        <dbReference type="ARBA" id="ARBA00022737"/>
    </source>
</evidence>
<evidence type="ECO:0000313" key="5">
    <source>
        <dbReference type="EMBL" id="GAA4372540.1"/>
    </source>
</evidence>
<dbReference type="Pfam" id="PF12895">
    <property type="entry name" value="ANAPC3"/>
    <property type="match status" value="1"/>
</dbReference>
<dbReference type="Pfam" id="PF13432">
    <property type="entry name" value="TPR_16"/>
    <property type="match status" value="1"/>
</dbReference>
<feature type="transmembrane region" description="Helical" evidence="4">
    <location>
        <begin position="380"/>
        <end position="398"/>
    </location>
</feature>
<dbReference type="InterPro" id="IPR013105">
    <property type="entry name" value="TPR_2"/>
</dbReference>
<dbReference type="InterPro" id="IPR050498">
    <property type="entry name" value="Ycf3"/>
</dbReference>
<organism evidence="5 6">
    <name type="scientific">Hymenobacter koreensis</name>
    <dbReference type="NCBI Taxonomy" id="1084523"/>
    <lineage>
        <taxon>Bacteria</taxon>
        <taxon>Pseudomonadati</taxon>
        <taxon>Bacteroidota</taxon>
        <taxon>Cytophagia</taxon>
        <taxon>Cytophagales</taxon>
        <taxon>Hymenobacteraceae</taxon>
        <taxon>Hymenobacter</taxon>
    </lineage>
</organism>
<evidence type="ECO:0000256" key="2">
    <source>
        <dbReference type="ARBA" id="ARBA00022803"/>
    </source>
</evidence>
<evidence type="ECO:0000313" key="6">
    <source>
        <dbReference type="Proteomes" id="UP001500454"/>
    </source>
</evidence>
<accession>A0ABP8ITR5</accession>
<evidence type="ECO:0000256" key="3">
    <source>
        <dbReference type="PROSITE-ProRule" id="PRU00339"/>
    </source>
</evidence>
<reference evidence="6" key="1">
    <citation type="journal article" date="2019" name="Int. J. Syst. Evol. Microbiol.">
        <title>The Global Catalogue of Microorganisms (GCM) 10K type strain sequencing project: providing services to taxonomists for standard genome sequencing and annotation.</title>
        <authorList>
            <consortium name="The Broad Institute Genomics Platform"/>
            <consortium name="The Broad Institute Genome Sequencing Center for Infectious Disease"/>
            <person name="Wu L."/>
            <person name="Ma J."/>
        </authorList>
    </citation>
    <scope>NUCLEOTIDE SEQUENCE [LARGE SCALE GENOMIC DNA]</scope>
    <source>
        <strain evidence="6">JCM 17924</strain>
    </source>
</reference>
<feature type="transmembrane region" description="Helical" evidence="4">
    <location>
        <begin position="300"/>
        <end position="320"/>
    </location>
</feature>
<feature type="repeat" description="TPR" evidence="3">
    <location>
        <begin position="172"/>
        <end position="205"/>
    </location>
</feature>
<protein>
    <recommendedName>
        <fullName evidence="7">Tetratricopeptide repeat protein</fullName>
    </recommendedName>
</protein>
<keyword evidence="4" id="KW-0472">Membrane</keyword>
<comment type="caution">
    <text evidence="5">The sequence shown here is derived from an EMBL/GenBank/DDBJ whole genome shotgun (WGS) entry which is preliminary data.</text>
</comment>
<feature type="transmembrane region" description="Helical" evidence="4">
    <location>
        <begin position="326"/>
        <end position="342"/>
    </location>
</feature>
<dbReference type="InterPro" id="IPR019734">
    <property type="entry name" value="TPR_rpt"/>
</dbReference>